<dbReference type="RefSeq" id="WP_121587632.1">
    <property type="nucleotide sequence ID" value="NZ_DBGCTL010000031.1"/>
</dbReference>
<dbReference type="Proteomes" id="UP000276301">
    <property type="component" value="Unassembled WGS sequence"/>
</dbReference>
<accession>A0A498CJ29</accession>
<evidence type="ECO:0000259" key="1">
    <source>
        <dbReference type="Pfam" id="PF03816"/>
    </source>
</evidence>
<sequence length="293" mass="31747">MREENKWRSFLLAFTLTLMLLAFIMVLTVMAVQPSMPRQNSRDDPPEISYRPVAGDALTMVVVGRAQDGSAGDFLLIRFNPQYGQVPLAMLPPETLVTLGGERLTLSEAWERGGGVSVREALSERLGITVDRYAALSRDIFIRIAQKTGTVVFTLPYAISYERDGYSINIPAGERRLDAQDVADVFSCPVFEGGALGKSELLGDLAAAIVNQNLDAAGEKLSSGLFKLAVNLVDTDVSAADYELRRDAADFISRLDTDVSGSLAPAGTLLEGGELELSEDYVSLIRRYFGAAA</sequence>
<dbReference type="EMBL" id="RCHT01000046">
    <property type="protein sequence ID" value="RLL07637.1"/>
    <property type="molecule type" value="Genomic_DNA"/>
</dbReference>
<dbReference type="AlphaFoldDB" id="A0A498CJ29"/>
<protein>
    <recommendedName>
        <fullName evidence="1">Cell envelope-related transcriptional attenuator domain-containing protein</fullName>
    </recommendedName>
</protein>
<dbReference type="InterPro" id="IPR004474">
    <property type="entry name" value="LytR_CpsA_psr"/>
</dbReference>
<dbReference type="Pfam" id="PF03816">
    <property type="entry name" value="LytR_cpsA_psr"/>
    <property type="match status" value="1"/>
</dbReference>
<comment type="caution">
    <text evidence="2">The sequence shown here is derived from an EMBL/GenBank/DDBJ whole genome shotgun (WGS) entry which is preliminary data.</text>
</comment>
<proteinExistence type="predicted"/>
<evidence type="ECO:0000313" key="3">
    <source>
        <dbReference type="Proteomes" id="UP000276301"/>
    </source>
</evidence>
<gene>
    <name evidence="2" type="ORF">D4A47_13185</name>
</gene>
<dbReference type="Gene3D" id="3.40.630.190">
    <property type="entry name" value="LCP protein"/>
    <property type="match status" value="1"/>
</dbReference>
<feature type="domain" description="Cell envelope-related transcriptional attenuator" evidence="1">
    <location>
        <begin position="75"/>
        <end position="181"/>
    </location>
</feature>
<evidence type="ECO:0000313" key="2">
    <source>
        <dbReference type="EMBL" id="RLL07637.1"/>
    </source>
</evidence>
<reference evidence="2 3" key="1">
    <citation type="submission" date="2018-10" db="EMBL/GenBank/DDBJ databases">
        <title>Anaerotruncus faecis sp. nov., isolated from human feces.</title>
        <authorList>
            <person name="Wang Y.-J."/>
        </authorList>
    </citation>
    <scope>NUCLEOTIDE SEQUENCE [LARGE SCALE GENOMIC DNA]</scope>
    <source>
        <strain evidence="2 3">22A2-44</strain>
    </source>
</reference>
<name>A0A498CJ29_9FIRM</name>
<keyword evidence="3" id="KW-1185">Reference proteome</keyword>
<organism evidence="2 3">
    <name type="scientific">Anaerotruncus massiliensis</name>
    <name type="common">ex Liu et al. 2021</name>
    <dbReference type="NCBI Taxonomy" id="2321404"/>
    <lineage>
        <taxon>Bacteria</taxon>
        <taxon>Bacillati</taxon>
        <taxon>Bacillota</taxon>
        <taxon>Clostridia</taxon>
        <taxon>Eubacteriales</taxon>
        <taxon>Oscillospiraceae</taxon>
        <taxon>Anaerotruncus</taxon>
    </lineage>
</organism>